<comment type="caution">
    <text evidence="6">Lacks conserved residue(s) required for the propagation of feature annotation.</text>
</comment>
<dbReference type="PROSITE" id="PS51828">
    <property type="entry name" value="PTX_2"/>
    <property type="match status" value="1"/>
</dbReference>
<comment type="caution">
    <text evidence="10">The sequence shown here is derived from an EMBL/GenBank/DDBJ whole genome shotgun (WGS) entry which is preliminary data.</text>
</comment>
<feature type="chain" id="PRO_5043396866" description="Pentraxin (PTX) domain-containing protein" evidence="8">
    <location>
        <begin position="28"/>
        <end position="662"/>
    </location>
</feature>
<feature type="compositionally biased region" description="Basic and acidic residues" evidence="7">
    <location>
        <begin position="542"/>
        <end position="552"/>
    </location>
</feature>
<protein>
    <recommendedName>
        <fullName evidence="9">Pentraxin (PTX) domain-containing protein</fullName>
    </recommendedName>
</protein>
<dbReference type="InterPro" id="IPR001759">
    <property type="entry name" value="PTX_dom"/>
</dbReference>
<dbReference type="PANTHER" id="PTHR19277">
    <property type="entry name" value="PENTRAXIN"/>
    <property type="match status" value="1"/>
</dbReference>
<dbReference type="InterPro" id="IPR051360">
    <property type="entry name" value="Neuronal_Pentraxin_Related"/>
</dbReference>
<keyword evidence="3" id="KW-0106">Calcium</keyword>
<gene>
    <name evidence="10" type="ORF">PYX00_004668</name>
</gene>
<feature type="region of interest" description="Disordered" evidence="7">
    <location>
        <begin position="585"/>
        <end position="615"/>
    </location>
</feature>
<proteinExistence type="predicted"/>
<feature type="signal peptide" evidence="8">
    <location>
        <begin position="1"/>
        <end position="27"/>
    </location>
</feature>
<dbReference type="Gene3D" id="2.60.120.200">
    <property type="match status" value="1"/>
</dbReference>
<dbReference type="InterPro" id="IPR013320">
    <property type="entry name" value="ConA-like_dom_sf"/>
</dbReference>
<dbReference type="AlphaFoldDB" id="A0AAW2I684"/>
<evidence type="ECO:0000256" key="2">
    <source>
        <dbReference type="ARBA" id="ARBA00022723"/>
    </source>
</evidence>
<name>A0AAW2I684_9NEOP</name>
<dbReference type="GO" id="GO:0046872">
    <property type="term" value="F:metal ion binding"/>
    <property type="evidence" value="ECO:0007669"/>
    <property type="project" value="UniProtKB-KW"/>
</dbReference>
<feature type="region of interest" description="Disordered" evidence="7">
    <location>
        <begin position="490"/>
        <end position="552"/>
    </location>
</feature>
<dbReference type="EMBL" id="JARGDH010000002">
    <property type="protein sequence ID" value="KAL0277331.1"/>
    <property type="molecule type" value="Genomic_DNA"/>
</dbReference>
<comment type="cofactor">
    <cofactor evidence="1">
        <name>Ca(2+)</name>
        <dbReference type="ChEBI" id="CHEBI:29108"/>
    </cofactor>
</comment>
<keyword evidence="2" id="KW-0479">Metal-binding</keyword>
<evidence type="ECO:0000256" key="7">
    <source>
        <dbReference type="SAM" id="MobiDB-lite"/>
    </source>
</evidence>
<feature type="compositionally biased region" description="Pro residues" evidence="7">
    <location>
        <begin position="359"/>
        <end position="374"/>
    </location>
</feature>
<evidence type="ECO:0000256" key="5">
    <source>
        <dbReference type="ARBA" id="ARBA00023180"/>
    </source>
</evidence>
<dbReference type="PRINTS" id="PR00895">
    <property type="entry name" value="PENTAXIN"/>
</dbReference>
<evidence type="ECO:0000256" key="6">
    <source>
        <dbReference type="PROSITE-ProRule" id="PRU01172"/>
    </source>
</evidence>
<accession>A0AAW2I684</accession>
<dbReference type="Pfam" id="PF00354">
    <property type="entry name" value="Pentaxin"/>
    <property type="match status" value="1"/>
</dbReference>
<dbReference type="PANTHER" id="PTHR19277:SF125">
    <property type="entry name" value="B6"/>
    <property type="match status" value="1"/>
</dbReference>
<keyword evidence="8" id="KW-0732">Signal</keyword>
<evidence type="ECO:0000256" key="4">
    <source>
        <dbReference type="ARBA" id="ARBA00023157"/>
    </source>
</evidence>
<evidence type="ECO:0000313" key="10">
    <source>
        <dbReference type="EMBL" id="KAL0277331.1"/>
    </source>
</evidence>
<sequence>MWMKMKYTKVWTTLPVLLWLWLQEVSGTGWKPIPPPPGLIPLRTKTETSLLQDYRIDQQREELSEEDFRKHQKFDLFDDSLYVKDAKPFKSAVPVFESVRKRPVPGFASFGPFPYKKPVVFYDKPGGLKFAKPFNYLSEHKYHKYIDNEIGPYHPFVGKGHDERCPLYKVSFKQDLYFQYIQYKVHMPELKEFTICMWSKFHNHSYDHPLFSYAVRHQPKAIYMWVSNTERSNYYNMKINGHPIFRLNYPIRLNRWYHTCQSWNAKTGEWQVWVNGHRIGRGFHNLLVGHVIPGGGIAISGQEQLQYGGGFLEASDFPKGSGGLLGEITMVQLYRIALSAGKAYTDHRHHHSHYTSTTPEPPEIPTEEPQPTPEHPFLENGQLKKPLKVFELAESLRTKGNLDTPQNQPNFDDFFDGHFVNPYFAHSGGHHFGKGVSVVPYVEHALYKRHEDGVAVPRQVSEAEIAGSGKVKFLSSPAIGVLVEKIPEDEETVRRRRSVTNATSAEETDRERAGRAMYRRPARHSPSGPKRAAPINRKRQFTRKESQEPGEKRVIAKKQVILGDFGQFGFGGYGTVPLYLGKYQTEQQESEPDDNPLHSSAEDDSPPQPEPAEDEVRRIMSVCSGCDRDPYRKVAVISWRSTPKKLYSGALFLRARSECRQF</sequence>
<organism evidence="10">
    <name type="scientific">Menopon gallinae</name>
    <name type="common">poultry shaft louse</name>
    <dbReference type="NCBI Taxonomy" id="328185"/>
    <lineage>
        <taxon>Eukaryota</taxon>
        <taxon>Metazoa</taxon>
        <taxon>Ecdysozoa</taxon>
        <taxon>Arthropoda</taxon>
        <taxon>Hexapoda</taxon>
        <taxon>Insecta</taxon>
        <taxon>Pterygota</taxon>
        <taxon>Neoptera</taxon>
        <taxon>Paraneoptera</taxon>
        <taxon>Psocodea</taxon>
        <taxon>Troctomorpha</taxon>
        <taxon>Phthiraptera</taxon>
        <taxon>Amblycera</taxon>
        <taxon>Menoponidae</taxon>
        <taxon>Menopon</taxon>
    </lineage>
</organism>
<feature type="region of interest" description="Disordered" evidence="7">
    <location>
        <begin position="347"/>
        <end position="380"/>
    </location>
</feature>
<dbReference type="SMART" id="SM00159">
    <property type="entry name" value="PTX"/>
    <property type="match status" value="1"/>
</dbReference>
<evidence type="ECO:0000256" key="1">
    <source>
        <dbReference type="ARBA" id="ARBA00001913"/>
    </source>
</evidence>
<feature type="domain" description="Pentraxin (PTX)" evidence="9">
    <location>
        <begin position="166"/>
        <end position="373"/>
    </location>
</feature>
<reference evidence="10" key="1">
    <citation type="journal article" date="2024" name="Gigascience">
        <title>Chromosome-level genome of the poultry shaft louse Menopon gallinae provides insight into the host-switching and adaptive evolution of parasitic lice.</title>
        <authorList>
            <person name="Xu Y."/>
            <person name="Ma L."/>
            <person name="Liu S."/>
            <person name="Liang Y."/>
            <person name="Liu Q."/>
            <person name="He Z."/>
            <person name="Tian L."/>
            <person name="Duan Y."/>
            <person name="Cai W."/>
            <person name="Li H."/>
            <person name="Song F."/>
        </authorList>
    </citation>
    <scope>NUCLEOTIDE SEQUENCE</scope>
    <source>
        <strain evidence="10">Cailab_2023a</strain>
    </source>
</reference>
<evidence type="ECO:0000256" key="8">
    <source>
        <dbReference type="SAM" id="SignalP"/>
    </source>
</evidence>
<evidence type="ECO:0000256" key="3">
    <source>
        <dbReference type="ARBA" id="ARBA00022837"/>
    </source>
</evidence>
<dbReference type="SUPFAM" id="SSF49899">
    <property type="entry name" value="Concanavalin A-like lectins/glucanases"/>
    <property type="match status" value="1"/>
</dbReference>
<keyword evidence="4" id="KW-1015">Disulfide bond</keyword>
<keyword evidence="5" id="KW-0325">Glycoprotein</keyword>
<evidence type="ECO:0000259" key="9">
    <source>
        <dbReference type="PROSITE" id="PS51828"/>
    </source>
</evidence>